<dbReference type="InterPro" id="IPR050131">
    <property type="entry name" value="Peptidase_S8_subtilisin-like"/>
</dbReference>
<protein>
    <submittedName>
        <fullName evidence="9">S8 family peptidase</fullName>
    </submittedName>
</protein>
<dbReference type="Proteomes" id="UP001183615">
    <property type="component" value="Unassembled WGS sequence"/>
</dbReference>
<dbReference type="SUPFAM" id="SSF49785">
    <property type="entry name" value="Galactose-binding domain-like"/>
    <property type="match status" value="1"/>
</dbReference>
<accession>A0ABU2S2F8</accession>
<evidence type="ECO:0000256" key="3">
    <source>
        <dbReference type="ARBA" id="ARBA00022801"/>
    </source>
</evidence>
<feature type="active site" description="Charge relay system" evidence="5">
    <location>
        <position position="165"/>
    </location>
</feature>
<evidence type="ECO:0000256" key="6">
    <source>
        <dbReference type="RuleBase" id="RU003355"/>
    </source>
</evidence>
<dbReference type="CDD" id="cd04077">
    <property type="entry name" value="Peptidases_S8_PCSK9_ProteinaseK_like"/>
    <property type="match status" value="1"/>
</dbReference>
<dbReference type="Pfam" id="PF01483">
    <property type="entry name" value="P_proprotein"/>
    <property type="match status" value="1"/>
</dbReference>
<dbReference type="InterPro" id="IPR034193">
    <property type="entry name" value="PCSK9_ProteinaseK-like"/>
</dbReference>
<dbReference type="InterPro" id="IPR002884">
    <property type="entry name" value="P_dom"/>
</dbReference>
<evidence type="ECO:0000256" key="2">
    <source>
        <dbReference type="ARBA" id="ARBA00022670"/>
    </source>
</evidence>
<dbReference type="InterPro" id="IPR000209">
    <property type="entry name" value="Peptidase_S8/S53_dom"/>
</dbReference>
<dbReference type="PROSITE" id="PS00136">
    <property type="entry name" value="SUBTILASE_ASP"/>
    <property type="match status" value="1"/>
</dbReference>
<feature type="active site" description="Charge relay system" evidence="5">
    <location>
        <position position="349"/>
    </location>
</feature>
<dbReference type="SUPFAM" id="SSF54897">
    <property type="entry name" value="Protease propeptides/inhibitors"/>
    <property type="match status" value="1"/>
</dbReference>
<dbReference type="Pfam" id="PF00082">
    <property type="entry name" value="Peptidase_S8"/>
    <property type="match status" value="1"/>
</dbReference>
<dbReference type="EMBL" id="JAVREV010000005">
    <property type="protein sequence ID" value="MDT0443125.1"/>
    <property type="molecule type" value="Genomic_DNA"/>
</dbReference>
<dbReference type="RefSeq" id="WP_311617506.1">
    <property type="nucleotide sequence ID" value="NZ_JAVREV010000005.1"/>
</dbReference>
<keyword evidence="7" id="KW-0732">Signal</keyword>
<dbReference type="InterPro" id="IPR036852">
    <property type="entry name" value="Peptidase_S8/S53_dom_sf"/>
</dbReference>
<evidence type="ECO:0000256" key="5">
    <source>
        <dbReference type="PROSITE-ProRule" id="PRU01240"/>
    </source>
</evidence>
<dbReference type="PROSITE" id="PS00138">
    <property type="entry name" value="SUBTILASE_SER"/>
    <property type="match status" value="1"/>
</dbReference>
<feature type="domain" description="P/Homo B" evidence="8">
    <location>
        <begin position="406"/>
        <end position="524"/>
    </location>
</feature>
<organism evidence="9 10">
    <name type="scientific">Streptomyces johnsoniae</name>
    <dbReference type="NCBI Taxonomy" id="3075532"/>
    <lineage>
        <taxon>Bacteria</taxon>
        <taxon>Bacillati</taxon>
        <taxon>Actinomycetota</taxon>
        <taxon>Actinomycetes</taxon>
        <taxon>Kitasatosporales</taxon>
        <taxon>Streptomycetaceae</taxon>
        <taxon>Streptomyces</taxon>
    </lineage>
</organism>
<feature type="chain" id="PRO_5046471554" evidence="7">
    <location>
        <begin position="37"/>
        <end position="524"/>
    </location>
</feature>
<name>A0ABU2S2F8_9ACTN</name>
<dbReference type="SUPFAM" id="SSF52743">
    <property type="entry name" value="Subtilisin-like"/>
    <property type="match status" value="1"/>
</dbReference>
<dbReference type="PROSITE" id="PS51892">
    <property type="entry name" value="SUBTILASE"/>
    <property type="match status" value="1"/>
</dbReference>
<evidence type="ECO:0000259" key="8">
    <source>
        <dbReference type="PROSITE" id="PS51829"/>
    </source>
</evidence>
<evidence type="ECO:0000256" key="1">
    <source>
        <dbReference type="ARBA" id="ARBA00011073"/>
    </source>
</evidence>
<keyword evidence="10" id="KW-1185">Reference proteome</keyword>
<gene>
    <name evidence="9" type="ORF">RM779_11030</name>
</gene>
<dbReference type="PROSITE" id="PS51829">
    <property type="entry name" value="P_HOMO_B"/>
    <property type="match status" value="1"/>
</dbReference>
<comment type="caution">
    <text evidence="9">The sequence shown here is derived from an EMBL/GenBank/DDBJ whole genome shotgun (WGS) entry which is preliminary data.</text>
</comment>
<reference evidence="10" key="1">
    <citation type="submission" date="2023-07" db="EMBL/GenBank/DDBJ databases">
        <title>30 novel species of actinomycetes from the DSMZ collection.</title>
        <authorList>
            <person name="Nouioui I."/>
        </authorList>
    </citation>
    <scope>NUCLEOTIDE SEQUENCE [LARGE SCALE GENOMIC DNA]</scope>
    <source>
        <strain evidence="10">DSM 41886</strain>
    </source>
</reference>
<keyword evidence="4 5" id="KW-0720">Serine protease</keyword>
<feature type="signal peptide" evidence="7">
    <location>
        <begin position="1"/>
        <end position="36"/>
    </location>
</feature>
<feature type="active site" description="Charge relay system" evidence="5">
    <location>
        <position position="196"/>
    </location>
</feature>
<dbReference type="InterPro" id="IPR008979">
    <property type="entry name" value="Galactose-bd-like_sf"/>
</dbReference>
<dbReference type="Gene3D" id="3.30.70.80">
    <property type="entry name" value="Peptidase S8 propeptide/proteinase inhibitor I9"/>
    <property type="match status" value="1"/>
</dbReference>
<keyword evidence="2 5" id="KW-0645">Protease</keyword>
<dbReference type="InterPro" id="IPR023828">
    <property type="entry name" value="Peptidase_S8_Ser-AS"/>
</dbReference>
<dbReference type="PANTHER" id="PTHR43806">
    <property type="entry name" value="PEPTIDASE S8"/>
    <property type="match status" value="1"/>
</dbReference>
<dbReference type="InterPro" id="IPR023827">
    <property type="entry name" value="Peptidase_S8_Asp-AS"/>
</dbReference>
<evidence type="ECO:0000256" key="7">
    <source>
        <dbReference type="SAM" id="SignalP"/>
    </source>
</evidence>
<proteinExistence type="inferred from homology"/>
<evidence type="ECO:0000313" key="9">
    <source>
        <dbReference type="EMBL" id="MDT0443125.1"/>
    </source>
</evidence>
<keyword evidence="3 5" id="KW-0378">Hydrolase</keyword>
<dbReference type="InterPro" id="IPR037045">
    <property type="entry name" value="S8pro/Inhibitor_I9_sf"/>
</dbReference>
<dbReference type="PANTHER" id="PTHR43806:SF11">
    <property type="entry name" value="CEREVISIN-RELATED"/>
    <property type="match status" value="1"/>
</dbReference>
<dbReference type="InterPro" id="IPR022398">
    <property type="entry name" value="Peptidase_S8_His-AS"/>
</dbReference>
<evidence type="ECO:0000313" key="10">
    <source>
        <dbReference type="Proteomes" id="UP001183615"/>
    </source>
</evidence>
<dbReference type="InterPro" id="IPR015500">
    <property type="entry name" value="Peptidase_S8_subtilisin-rel"/>
</dbReference>
<evidence type="ECO:0000256" key="4">
    <source>
        <dbReference type="ARBA" id="ARBA00022825"/>
    </source>
</evidence>
<dbReference type="Gene3D" id="2.60.120.260">
    <property type="entry name" value="Galactose-binding domain-like"/>
    <property type="match status" value="1"/>
</dbReference>
<sequence length="524" mass="52930">MAAMRSSRRLRAGATVATAAVLGLGAGLTLPGAASADDAQRVIANAGAEGTIPGSYIVILEEGTFSATSASAQALADRHDAEVTSTFRHALNGFAAELTEADALDLAADPAVAEVVQNQTIRLDATQDDPPSWGQDRIDQADLPLDDSYTYPDTAGEGVTAYIVDTGVRYTHEDFGDRATFGFDAFGGDGQDGNGHGTHVAGTVAGSSYGVAKAADIVAVRVLDDTGSGTAETVIGGVDFVTGDASGPAVANLSLGGGANSALDQAVRNAIDAGVTFAVAAGNDYGADAGGYSPARVEEAITVASSAQSDAVSEFSNLGSVVDIFGPGSAITSTWNTGDDAENTISGTSMATPHVAGAAALYLAGNPAATPAEVSAELVDSAVWNRLSGVPADTPNALLHTGGQGGQPEPPDGPRFGNETAAAISDLTTTESTIDVTGAGVLDGAYQVEVTIEHTYIGDLTVDVVAPDGTERRLHDRSGGSTNDLDTVYTLNGSGLEADGTWTLRVTDNARADEGTLVSWSLQF</sequence>
<dbReference type="Pfam" id="PF05922">
    <property type="entry name" value="Inhibitor_I9"/>
    <property type="match status" value="1"/>
</dbReference>
<dbReference type="InterPro" id="IPR006311">
    <property type="entry name" value="TAT_signal"/>
</dbReference>
<dbReference type="PRINTS" id="PR00723">
    <property type="entry name" value="SUBTILISIN"/>
</dbReference>
<dbReference type="Gene3D" id="3.40.50.200">
    <property type="entry name" value="Peptidase S8/S53 domain"/>
    <property type="match status" value="1"/>
</dbReference>
<comment type="similarity">
    <text evidence="1 5 6">Belongs to the peptidase S8 family.</text>
</comment>
<dbReference type="PROSITE" id="PS00137">
    <property type="entry name" value="SUBTILASE_HIS"/>
    <property type="match status" value="1"/>
</dbReference>
<dbReference type="InterPro" id="IPR010259">
    <property type="entry name" value="S8pro/Inhibitor_I9"/>
</dbReference>
<dbReference type="PROSITE" id="PS51318">
    <property type="entry name" value="TAT"/>
    <property type="match status" value="1"/>
</dbReference>